<evidence type="ECO:0000256" key="5">
    <source>
        <dbReference type="ARBA" id="ARBA00023136"/>
    </source>
</evidence>
<keyword evidence="3 6" id="KW-0812">Transmembrane</keyword>
<evidence type="ECO:0000256" key="2">
    <source>
        <dbReference type="ARBA" id="ARBA00022475"/>
    </source>
</evidence>
<feature type="transmembrane region" description="Helical" evidence="6">
    <location>
        <begin position="251"/>
        <end position="269"/>
    </location>
</feature>
<evidence type="ECO:0000256" key="6">
    <source>
        <dbReference type="SAM" id="Phobius"/>
    </source>
</evidence>
<evidence type="ECO:0000313" key="8">
    <source>
        <dbReference type="Proteomes" id="UP000178086"/>
    </source>
</evidence>
<evidence type="ECO:0008006" key="9">
    <source>
        <dbReference type="Google" id="ProtNLM"/>
    </source>
</evidence>
<dbReference type="Proteomes" id="UP000178086">
    <property type="component" value="Unassembled WGS sequence"/>
</dbReference>
<organism evidence="7 8">
    <name type="scientific">Candidatus Aquicultor primus</name>
    <dbReference type="NCBI Taxonomy" id="1797195"/>
    <lineage>
        <taxon>Bacteria</taxon>
        <taxon>Bacillati</taxon>
        <taxon>Actinomycetota</taxon>
        <taxon>Candidatus Aquicultoria</taxon>
        <taxon>Candidatus Aquicultorales</taxon>
        <taxon>Candidatus Aquicultoraceae</taxon>
        <taxon>Candidatus Aquicultor</taxon>
    </lineage>
</organism>
<feature type="transmembrane region" description="Helical" evidence="6">
    <location>
        <begin position="109"/>
        <end position="133"/>
    </location>
</feature>
<feature type="transmembrane region" description="Helical" evidence="6">
    <location>
        <begin position="6"/>
        <end position="27"/>
    </location>
</feature>
<keyword evidence="4 6" id="KW-1133">Transmembrane helix</keyword>
<evidence type="ECO:0000256" key="3">
    <source>
        <dbReference type="ARBA" id="ARBA00022692"/>
    </source>
</evidence>
<dbReference type="PANTHER" id="PTHR37693">
    <property type="entry name" value="PHOSPHATIDYLGLYCEROL LYSYLTRANSFERASE"/>
    <property type="match status" value="1"/>
</dbReference>
<sequence>MFVFSLGVLAMAGIMFFTFDTSTLDALKKMNPVYLLLAVLAVLISWLFSAAAFYVLTKAIKRPISMAASGRVYLGGSFFGFITPFGSGLMPTQAYLLSKEKLSPGQATAVTGARAMTSSWLFAFLGLMILIAFRSSVPEGIGTNILIGVVAVALIWSLFALYFIKRPADAIRIVRRIFNIRPMSRFFKDDRRESFESKIDDEINHLSANLKDLFSPKNYFALGLVFLVEVGAWFALFSVLPLVLLGLGWEGSFSTLIFRMFLLFCLVPASPTPGGSGAVEVGFTMLLFSVVPAHLIGLVVLVWRALTYYFTLLAGGFVVAKLFSRMSATERADVG</sequence>
<comment type="caution">
    <text evidence="7">The sequence shown here is derived from an EMBL/GenBank/DDBJ whole genome shotgun (WGS) entry which is preliminary data.</text>
</comment>
<name>A0A1F2UGE9_9ACTN</name>
<dbReference type="GO" id="GO:0005886">
    <property type="term" value="C:plasma membrane"/>
    <property type="evidence" value="ECO:0007669"/>
    <property type="project" value="UniProtKB-SubCell"/>
</dbReference>
<feature type="transmembrane region" description="Helical" evidence="6">
    <location>
        <begin position="34"/>
        <end position="56"/>
    </location>
</feature>
<feature type="transmembrane region" description="Helical" evidence="6">
    <location>
        <begin position="76"/>
        <end position="97"/>
    </location>
</feature>
<feature type="transmembrane region" description="Helical" evidence="6">
    <location>
        <begin position="281"/>
        <end position="300"/>
    </location>
</feature>
<accession>A0A1F2UGE9</accession>
<dbReference type="PANTHER" id="PTHR37693:SF1">
    <property type="entry name" value="INTEGRAL MEMBRANE PROTEIN"/>
    <property type="match status" value="1"/>
</dbReference>
<protein>
    <recommendedName>
        <fullName evidence="9">Flippase-like domain-containing protein</fullName>
    </recommendedName>
</protein>
<evidence type="ECO:0000313" key="7">
    <source>
        <dbReference type="EMBL" id="OFW32119.1"/>
    </source>
</evidence>
<dbReference type="AlphaFoldDB" id="A0A1F2UGE9"/>
<feature type="transmembrane region" description="Helical" evidence="6">
    <location>
        <begin position="219"/>
        <end position="245"/>
    </location>
</feature>
<reference evidence="7 8" key="1">
    <citation type="journal article" date="2016" name="Nat. Commun.">
        <title>Thousands of microbial genomes shed light on interconnected biogeochemical processes in an aquifer system.</title>
        <authorList>
            <person name="Anantharaman K."/>
            <person name="Brown C.T."/>
            <person name="Hug L.A."/>
            <person name="Sharon I."/>
            <person name="Castelle C.J."/>
            <person name="Probst A.J."/>
            <person name="Thomas B.C."/>
            <person name="Singh A."/>
            <person name="Wilkins M.J."/>
            <person name="Karaoz U."/>
            <person name="Brodie E.L."/>
            <person name="Williams K.H."/>
            <person name="Hubbard S.S."/>
            <person name="Banfield J.F."/>
        </authorList>
    </citation>
    <scope>NUCLEOTIDE SEQUENCE [LARGE SCALE GENOMIC DNA]</scope>
</reference>
<dbReference type="NCBIfam" id="TIGR00374">
    <property type="entry name" value="flippase-like domain"/>
    <property type="match status" value="1"/>
</dbReference>
<dbReference type="EMBL" id="MELI01000104">
    <property type="protein sequence ID" value="OFW32119.1"/>
    <property type="molecule type" value="Genomic_DNA"/>
</dbReference>
<feature type="transmembrane region" description="Helical" evidence="6">
    <location>
        <begin position="145"/>
        <end position="164"/>
    </location>
</feature>
<keyword evidence="5 6" id="KW-0472">Membrane</keyword>
<dbReference type="Pfam" id="PF03706">
    <property type="entry name" value="LPG_synthase_TM"/>
    <property type="match status" value="1"/>
</dbReference>
<gene>
    <name evidence="7" type="ORF">A2074_04490</name>
</gene>
<comment type="subcellular location">
    <subcellularLocation>
        <location evidence="1">Cell membrane</location>
        <topology evidence="1">Multi-pass membrane protein</topology>
    </subcellularLocation>
</comment>
<dbReference type="InterPro" id="IPR022791">
    <property type="entry name" value="L-PG_synthase/AglD"/>
</dbReference>
<evidence type="ECO:0000256" key="4">
    <source>
        <dbReference type="ARBA" id="ARBA00022989"/>
    </source>
</evidence>
<proteinExistence type="predicted"/>
<evidence type="ECO:0000256" key="1">
    <source>
        <dbReference type="ARBA" id="ARBA00004651"/>
    </source>
</evidence>
<keyword evidence="2" id="KW-1003">Cell membrane</keyword>